<comment type="caution">
    <text evidence="1">The sequence shown here is derived from an EMBL/GenBank/DDBJ whole genome shotgun (WGS) entry which is preliminary data.</text>
</comment>
<reference evidence="1 2" key="1">
    <citation type="journal article" date="2019" name="Nat. Med.">
        <title>A library of human gut bacterial isolates paired with longitudinal multiomics data enables mechanistic microbiome research.</title>
        <authorList>
            <person name="Poyet M."/>
            <person name="Groussin M."/>
            <person name="Gibbons S.M."/>
            <person name="Avila-Pacheco J."/>
            <person name="Jiang X."/>
            <person name="Kearney S.M."/>
            <person name="Perrotta A.R."/>
            <person name="Berdy B."/>
            <person name="Zhao S."/>
            <person name="Lieberman T.D."/>
            <person name="Swanson P.K."/>
            <person name="Smith M."/>
            <person name="Roesemann S."/>
            <person name="Alexander J.E."/>
            <person name="Rich S.A."/>
            <person name="Livny J."/>
            <person name="Vlamakis H."/>
            <person name="Clish C."/>
            <person name="Bullock K."/>
            <person name="Deik A."/>
            <person name="Scott J."/>
            <person name="Pierce K.A."/>
            <person name="Xavier R.J."/>
            <person name="Alm E.J."/>
        </authorList>
    </citation>
    <scope>NUCLEOTIDE SEQUENCE [LARGE SCALE GENOMIC DNA]</scope>
    <source>
        <strain evidence="1 2">BIOML-A2</strain>
    </source>
</reference>
<evidence type="ECO:0000313" key="2">
    <source>
        <dbReference type="Proteomes" id="UP000462362"/>
    </source>
</evidence>
<accession>A0A6I3S346</accession>
<sequence length="209" mass="24622">MLSTTLFLWDAQRPLSERPTWTLFATCIPNTLSRKLGLEKKMTKFYKLILVCCAALFLTACAHPDMIKLNDTYDHTVKELGVPDSTTRLPDGSIRIVYSMQPMGQTSYVMIFNPEGRLIFKDQLLQQKYFNQIKPKVQDSQDIYTMFGKPCEQWHYRNLGEHTYMYRYLDESGFPMALWVDFDDKDDKVLRYVLSIDPWVQRDADQRDF</sequence>
<dbReference type="Proteomes" id="UP000462362">
    <property type="component" value="Unassembled WGS sequence"/>
</dbReference>
<dbReference type="AlphaFoldDB" id="A0A6I3S346"/>
<protein>
    <submittedName>
        <fullName evidence="1">Uncharacterized protein</fullName>
    </submittedName>
</protein>
<name>A0A6I3S346_9BURK</name>
<organism evidence="1 2">
    <name type="scientific">Parasutterella excrementihominis</name>
    <dbReference type="NCBI Taxonomy" id="487175"/>
    <lineage>
        <taxon>Bacteria</taxon>
        <taxon>Pseudomonadati</taxon>
        <taxon>Pseudomonadota</taxon>
        <taxon>Betaproteobacteria</taxon>
        <taxon>Burkholderiales</taxon>
        <taxon>Sutterellaceae</taxon>
        <taxon>Parasutterella</taxon>
    </lineage>
</organism>
<dbReference type="EMBL" id="WNCL01000003">
    <property type="protein sequence ID" value="MTU42399.1"/>
    <property type="molecule type" value="Genomic_DNA"/>
</dbReference>
<evidence type="ECO:0000313" key="1">
    <source>
        <dbReference type="EMBL" id="MTU42399.1"/>
    </source>
</evidence>
<proteinExistence type="predicted"/>
<gene>
    <name evidence="1" type="ORF">GMD42_01935</name>
</gene>